<organism evidence="1 2">
    <name type="scientific">Sphingomonas japonica</name>
    <dbReference type="NCBI Taxonomy" id="511662"/>
    <lineage>
        <taxon>Bacteria</taxon>
        <taxon>Pseudomonadati</taxon>
        <taxon>Pseudomonadota</taxon>
        <taxon>Alphaproteobacteria</taxon>
        <taxon>Sphingomonadales</taxon>
        <taxon>Sphingomonadaceae</taxon>
        <taxon>Sphingomonas</taxon>
    </lineage>
</organism>
<dbReference type="Proteomes" id="UP000788153">
    <property type="component" value="Unassembled WGS sequence"/>
</dbReference>
<evidence type="ECO:0000313" key="1">
    <source>
        <dbReference type="EMBL" id="NIJ25249.1"/>
    </source>
</evidence>
<dbReference type="RefSeq" id="WP_140047689.1">
    <property type="nucleotide sequence ID" value="NZ_BAAAEV010000001.1"/>
</dbReference>
<protein>
    <submittedName>
        <fullName evidence="1">Uncharacterized protein</fullName>
    </submittedName>
</protein>
<sequence length="95" mass="10242">MSKIENDNVSVRVSEALPPGPHGEAALLLVESLIHGLLARSALTHEEAIEIVRSAIEVQLEHSALRTVEPVGQPTADHLLMAILESISIDLPQRP</sequence>
<reference evidence="1 2" key="1">
    <citation type="submission" date="2020-03" db="EMBL/GenBank/DDBJ databases">
        <title>Genomic Encyclopedia of Type Strains, Phase IV (KMG-IV): sequencing the most valuable type-strain genomes for metagenomic binning, comparative biology and taxonomic classification.</title>
        <authorList>
            <person name="Goeker M."/>
        </authorList>
    </citation>
    <scope>NUCLEOTIDE SEQUENCE [LARGE SCALE GENOMIC DNA]</scope>
    <source>
        <strain evidence="1 2">DSM 22753</strain>
    </source>
</reference>
<gene>
    <name evidence="1" type="ORF">FHT01_002791</name>
</gene>
<name>A0ABX0U5V6_9SPHN</name>
<proteinExistence type="predicted"/>
<dbReference type="EMBL" id="JAASQP010000001">
    <property type="protein sequence ID" value="NIJ25249.1"/>
    <property type="molecule type" value="Genomic_DNA"/>
</dbReference>
<keyword evidence="2" id="KW-1185">Reference proteome</keyword>
<accession>A0ABX0U5V6</accession>
<evidence type="ECO:0000313" key="2">
    <source>
        <dbReference type="Proteomes" id="UP000788153"/>
    </source>
</evidence>
<comment type="caution">
    <text evidence="1">The sequence shown here is derived from an EMBL/GenBank/DDBJ whole genome shotgun (WGS) entry which is preliminary data.</text>
</comment>